<name>A0ABR7YAT1_9SPHI</name>
<organism evidence="1 2">
    <name type="scientific">Sphingobacterium litopenaei</name>
    <dbReference type="NCBI Taxonomy" id="2763500"/>
    <lineage>
        <taxon>Bacteria</taxon>
        <taxon>Pseudomonadati</taxon>
        <taxon>Bacteroidota</taxon>
        <taxon>Sphingobacteriia</taxon>
        <taxon>Sphingobacteriales</taxon>
        <taxon>Sphingobacteriaceae</taxon>
        <taxon>Sphingobacterium</taxon>
    </lineage>
</organism>
<dbReference type="EMBL" id="JACOIJ010000003">
    <property type="protein sequence ID" value="MBD1428401.1"/>
    <property type="molecule type" value="Genomic_DNA"/>
</dbReference>
<dbReference type="SUPFAM" id="SSF54518">
    <property type="entry name" value="Tubby C-terminal domain-like"/>
    <property type="match status" value="1"/>
</dbReference>
<evidence type="ECO:0008006" key="3">
    <source>
        <dbReference type="Google" id="ProtNLM"/>
    </source>
</evidence>
<dbReference type="InterPro" id="IPR007612">
    <property type="entry name" value="LOR"/>
</dbReference>
<sequence>MSLYNYPLHFKFKITTFSNDFEATDALGNTIFYVREKILTWRDQMKVYSDSSKSELLYEIKSNKLIDFQQTFTITNPQGNIIGKVRRKSIHSLWKSTFKLMDTYDNHDHTIQEKNAFVKLWDGIFGEIPIIGMLSGYVFNPSYILSANEGEELFELNKEPSFFGRKFTVHKITEKEVNEERMVLSLALMVLNERSRG</sequence>
<protein>
    <recommendedName>
        <fullName evidence="3">LURP-one-related family protein</fullName>
    </recommendedName>
</protein>
<evidence type="ECO:0000313" key="2">
    <source>
        <dbReference type="Proteomes" id="UP000651271"/>
    </source>
</evidence>
<dbReference type="RefSeq" id="WP_190301313.1">
    <property type="nucleotide sequence ID" value="NZ_JACOIJ010000003.1"/>
</dbReference>
<dbReference type="Proteomes" id="UP000651271">
    <property type="component" value="Unassembled WGS sequence"/>
</dbReference>
<gene>
    <name evidence="1" type="ORF">H8B04_02270</name>
</gene>
<dbReference type="Pfam" id="PF04525">
    <property type="entry name" value="LOR"/>
    <property type="match status" value="1"/>
</dbReference>
<comment type="caution">
    <text evidence="1">The sequence shown here is derived from an EMBL/GenBank/DDBJ whole genome shotgun (WGS) entry which is preliminary data.</text>
</comment>
<accession>A0ABR7YAT1</accession>
<proteinExistence type="predicted"/>
<keyword evidence="2" id="KW-1185">Reference proteome</keyword>
<reference evidence="1 2" key="1">
    <citation type="submission" date="2020-08" db="EMBL/GenBank/DDBJ databases">
        <title>Sphingobacterium sp. DN04309 isolated from aquaculture water.</title>
        <authorList>
            <person name="Zhang M."/>
        </authorList>
    </citation>
    <scope>NUCLEOTIDE SEQUENCE [LARGE SCALE GENOMIC DNA]</scope>
    <source>
        <strain evidence="1 2">DN04309</strain>
    </source>
</reference>
<evidence type="ECO:0000313" key="1">
    <source>
        <dbReference type="EMBL" id="MBD1428401.1"/>
    </source>
</evidence>
<dbReference type="InterPro" id="IPR025659">
    <property type="entry name" value="Tubby-like_C"/>
</dbReference>